<feature type="transmembrane region" description="Helical" evidence="6">
    <location>
        <begin position="142"/>
        <end position="162"/>
    </location>
</feature>
<evidence type="ECO:0000256" key="6">
    <source>
        <dbReference type="RuleBase" id="RU363077"/>
    </source>
</evidence>
<feature type="transmembrane region" description="Helical" evidence="6">
    <location>
        <begin position="190"/>
        <end position="208"/>
    </location>
</feature>
<keyword evidence="4 6" id="KW-1133">Transmembrane helix</keyword>
<evidence type="ECO:0000256" key="4">
    <source>
        <dbReference type="ARBA" id="ARBA00022989"/>
    </source>
</evidence>
<evidence type="ECO:0000313" key="8">
    <source>
        <dbReference type="EMBL" id="KAK1438847.1"/>
    </source>
</evidence>
<dbReference type="AlphaFoldDB" id="A0AAD8LCB6"/>
<reference evidence="8" key="1">
    <citation type="journal article" date="2023" name="bioRxiv">
        <title>Improved chromosome-level genome assembly for marigold (Tagetes erecta).</title>
        <authorList>
            <person name="Jiang F."/>
            <person name="Yuan L."/>
            <person name="Wang S."/>
            <person name="Wang H."/>
            <person name="Xu D."/>
            <person name="Wang A."/>
            <person name="Fan W."/>
        </authorList>
    </citation>
    <scope>NUCLEOTIDE SEQUENCE</scope>
    <source>
        <strain evidence="8">WSJ</strain>
        <tissue evidence="8">Leaf</tissue>
    </source>
</reference>
<dbReference type="PANTHER" id="PTHR31218">
    <property type="entry name" value="WAT1-RELATED PROTEIN"/>
    <property type="match status" value="1"/>
</dbReference>
<evidence type="ECO:0000256" key="5">
    <source>
        <dbReference type="ARBA" id="ARBA00023136"/>
    </source>
</evidence>
<sequence>MNMISTDSWSWKDDVLPFVAMLMKTCLDMAMLTVVKAAMNDGMGTIVYIIYHNALGTLILLPLFILHIIRAVDRPPLTFRILFRLFILGLLGVCLFEILVFVGVDYSSPTMASAISNLSPGITFLIAVIFRMEKMDTRSSSSVAKLLGTLIAISGAMLFTFYQGPEIFHIIQPRDSPNELCLSQQLKWKLGGLIIVSGGIFGCIWNVLQIDLFYLKAVYFTVIHSNVFTWCLRKKGPIYGTMFSPLSIVIAVSLGVTYLGDSLHLGSAIGATIVSIGFYTVLWGQAKEKSKITALVIKDEDGSSHQTAPLLASINNESRC</sequence>
<dbReference type="Proteomes" id="UP001229421">
    <property type="component" value="Unassembled WGS sequence"/>
</dbReference>
<feature type="domain" description="EamA" evidence="7">
    <location>
        <begin position="30"/>
        <end position="160"/>
    </location>
</feature>
<evidence type="ECO:0000259" key="7">
    <source>
        <dbReference type="Pfam" id="PF00892"/>
    </source>
</evidence>
<protein>
    <recommendedName>
        <fullName evidence="6">WAT1-related protein</fullName>
    </recommendedName>
</protein>
<name>A0AAD8LCB6_TARER</name>
<keyword evidence="5 6" id="KW-0472">Membrane</keyword>
<dbReference type="Pfam" id="PF00892">
    <property type="entry name" value="EamA"/>
    <property type="match status" value="1"/>
</dbReference>
<dbReference type="GO" id="GO:0016020">
    <property type="term" value="C:membrane"/>
    <property type="evidence" value="ECO:0007669"/>
    <property type="project" value="UniProtKB-SubCell"/>
</dbReference>
<feature type="transmembrane region" description="Helical" evidence="6">
    <location>
        <begin position="265"/>
        <end position="283"/>
    </location>
</feature>
<feature type="transmembrane region" description="Helical" evidence="6">
    <location>
        <begin position="239"/>
        <end position="259"/>
    </location>
</feature>
<evidence type="ECO:0000256" key="1">
    <source>
        <dbReference type="ARBA" id="ARBA00004141"/>
    </source>
</evidence>
<dbReference type="InterPro" id="IPR000620">
    <property type="entry name" value="EamA_dom"/>
</dbReference>
<dbReference type="InterPro" id="IPR030184">
    <property type="entry name" value="WAT1-related"/>
</dbReference>
<proteinExistence type="inferred from homology"/>
<comment type="similarity">
    <text evidence="2 6">Belongs to the drug/metabolite transporter (DMT) superfamily. Plant drug/metabolite exporter (P-DME) (TC 2.A.7.4) family.</text>
</comment>
<comment type="subcellular location">
    <subcellularLocation>
        <location evidence="1 6">Membrane</location>
        <topology evidence="1 6">Multi-pass membrane protein</topology>
    </subcellularLocation>
</comment>
<dbReference type="EMBL" id="JAUHHV010000001">
    <property type="protein sequence ID" value="KAK1438847.1"/>
    <property type="molecule type" value="Genomic_DNA"/>
</dbReference>
<feature type="transmembrane region" description="Helical" evidence="6">
    <location>
        <begin position="81"/>
        <end position="104"/>
    </location>
</feature>
<accession>A0AAD8LCB6</accession>
<dbReference type="SUPFAM" id="SSF103481">
    <property type="entry name" value="Multidrug resistance efflux transporter EmrE"/>
    <property type="match status" value="2"/>
</dbReference>
<keyword evidence="9" id="KW-1185">Reference proteome</keyword>
<keyword evidence="3 6" id="KW-0812">Transmembrane</keyword>
<gene>
    <name evidence="8" type="ORF">QVD17_04659</name>
</gene>
<evidence type="ECO:0000256" key="2">
    <source>
        <dbReference type="ARBA" id="ARBA00007635"/>
    </source>
</evidence>
<evidence type="ECO:0000256" key="3">
    <source>
        <dbReference type="ARBA" id="ARBA00022692"/>
    </source>
</evidence>
<evidence type="ECO:0000313" key="9">
    <source>
        <dbReference type="Proteomes" id="UP001229421"/>
    </source>
</evidence>
<dbReference type="GO" id="GO:0022857">
    <property type="term" value="F:transmembrane transporter activity"/>
    <property type="evidence" value="ECO:0007669"/>
    <property type="project" value="InterPro"/>
</dbReference>
<dbReference type="InterPro" id="IPR037185">
    <property type="entry name" value="EmrE-like"/>
</dbReference>
<comment type="caution">
    <text evidence="8">The sequence shown here is derived from an EMBL/GenBank/DDBJ whole genome shotgun (WGS) entry which is preliminary data.</text>
</comment>
<feature type="transmembrane region" description="Helical" evidence="6">
    <location>
        <begin position="111"/>
        <end position="130"/>
    </location>
</feature>
<feature type="transmembrane region" description="Helical" evidence="6">
    <location>
        <begin position="47"/>
        <end position="69"/>
    </location>
</feature>
<organism evidence="8 9">
    <name type="scientific">Tagetes erecta</name>
    <name type="common">African marigold</name>
    <dbReference type="NCBI Taxonomy" id="13708"/>
    <lineage>
        <taxon>Eukaryota</taxon>
        <taxon>Viridiplantae</taxon>
        <taxon>Streptophyta</taxon>
        <taxon>Embryophyta</taxon>
        <taxon>Tracheophyta</taxon>
        <taxon>Spermatophyta</taxon>
        <taxon>Magnoliopsida</taxon>
        <taxon>eudicotyledons</taxon>
        <taxon>Gunneridae</taxon>
        <taxon>Pentapetalae</taxon>
        <taxon>asterids</taxon>
        <taxon>campanulids</taxon>
        <taxon>Asterales</taxon>
        <taxon>Asteraceae</taxon>
        <taxon>Asteroideae</taxon>
        <taxon>Heliantheae alliance</taxon>
        <taxon>Tageteae</taxon>
        <taxon>Tagetes</taxon>
    </lineage>
</organism>